<dbReference type="InterPro" id="IPR038765">
    <property type="entry name" value="Papain-like_cys_pep_sf"/>
</dbReference>
<dbReference type="GO" id="GO:0016929">
    <property type="term" value="F:deSUMOylase activity"/>
    <property type="evidence" value="ECO:0007669"/>
    <property type="project" value="TreeGrafter"/>
</dbReference>
<evidence type="ECO:0000259" key="6">
    <source>
        <dbReference type="PROSITE" id="PS50600"/>
    </source>
</evidence>
<dbReference type="PROSITE" id="PS50600">
    <property type="entry name" value="ULP_PROTEASE"/>
    <property type="match status" value="1"/>
</dbReference>
<feature type="region of interest" description="Disordered" evidence="5">
    <location>
        <begin position="435"/>
        <end position="480"/>
    </location>
</feature>
<feature type="compositionally biased region" description="Basic and acidic residues" evidence="5">
    <location>
        <begin position="310"/>
        <end position="325"/>
    </location>
</feature>
<feature type="compositionally biased region" description="Polar residues" evidence="5">
    <location>
        <begin position="219"/>
        <end position="228"/>
    </location>
</feature>
<feature type="compositionally biased region" description="Basic residues" evidence="5">
    <location>
        <begin position="177"/>
        <end position="193"/>
    </location>
</feature>
<feature type="compositionally biased region" description="Polar residues" evidence="5">
    <location>
        <begin position="640"/>
        <end position="652"/>
    </location>
</feature>
<name>A0A0D1YQS0_9EURO</name>
<dbReference type="Gene3D" id="3.40.395.10">
    <property type="entry name" value="Adenoviral Proteinase, Chain A"/>
    <property type="match status" value="1"/>
</dbReference>
<dbReference type="PANTHER" id="PTHR12606">
    <property type="entry name" value="SENTRIN/SUMO-SPECIFIC PROTEASE"/>
    <property type="match status" value="1"/>
</dbReference>
<sequence>MKPSSFSNSSHVPHLQKQTINQQLRGRHNILYAGSCRMLDSALASIFHHLRLLLRPLGNHPTSWLPHRPRIPPAMADYSSFMDWSPATPPRSNDDPYSTNYIPGGWPAEPSTPPSTIDVVARRPAPSGFLPTAKRLCQGIGSAVAFGYTTATSISRYAVYATTSVVTVPTYSIVRRVQQRQRRRRPQPPRRQRGSSPRYTLPESPWNRAVAAADHVAPRQQNPQQRLASPTPAPKVKAASQPSASHPSTLDVLYSVPDLMPPGMADAIRNRRKIAGARSRVRKPTSPVFPKMPQFTPPPKSQHAHTNTPIKREYTPPEEEHRELKSYIPQLGHFPPTPPSPPASITSSSPGDQLRDEMDVANDSDSGASSTFTSYRRPRTISVKKQRSPASKNAKTAPVPQDGPSSQSLTTGAPAIVVQETTAAVNAQGPTIVDTTLLSPPRIKKRRVSTPRSKKATNSPTSPTTPETDFSSTCECSPGNVTPQVEQKSTFLDESDISSFFVGTPPDPAEDARLFKMIMAGGGTPTPENKTVATYEKAPVSQPTTSDTAKDEQSNHDANDIKLIVPESGGETNPDTVTQNEITNTEDVAESDSLIITTQEEGSKTPQAVGTSQAVDLSGTPSEDPTTPKRSPPQAEPEQVDSNVEQQGSMSPRTPELRLAHLTLEDPYTPDVPTPKATPHSTERKQRVTRAEARRIQLLEEVQHYEIAPLADEWEKKIQAALRSGHGDFRATDFTRVVPLIKGRGTDNWLNDEVINGYLKLIVTHGKKEDRATQVPTHHAFVSFFYNNLETRGYESVKRWASRAKIGGKNLLETEAVFIPINSGMHWTLCVVSGKNRTITHYNSLSGNGRRYVETVKKWVKEELGSAYKEEEWNMEFTGPSPQQQNMDDCGVFTITSARQIMLGLTPMSYTASQIQLQRRRIIAELIQGALIKSTTE</sequence>
<evidence type="ECO:0000256" key="4">
    <source>
        <dbReference type="ARBA" id="ARBA00022807"/>
    </source>
</evidence>
<dbReference type="Proteomes" id="UP000053599">
    <property type="component" value="Unassembled WGS sequence"/>
</dbReference>
<comment type="similarity">
    <text evidence="1">Belongs to the peptidase C48 family.</text>
</comment>
<keyword evidence="4" id="KW-0788">Thiol protease</keyword>
<dbReference type="OrthoDB" id="1939479at2759"/>
<gene>
    <name evidence="7" type="ORF">PV11_00832</name>
</gene>
<feature type="compositionally biased region" description="Polar residues" evidence="5">
    <location>
        <begin position="594"/>
        <end position="629"/>
    </location>
</feature>
<evidence type="ECO:0000313" key="8">
    <source>
        <dbReference type="Proteomes" id="UP000053599"/>
    </source>
</evidence>
<feature type="region of interest" description="Disordered" evidence="5">
    <location>
        <begin position="1"/>
        <end position="21"/>
    </location>
</feature>
<feature type="compositionally biased region" description="Low complexity" evidence="5">
    <location>
        <begin position="457"/>
        <end position="473"/>
    </location>
</feature>
<reference evidence="7 8" key="1">
    <citation type="submission" date="2015-01" db="EMBL/GenBank/DDBJ databases">
        <title>The Genome Sequence of Exophiala sideris CBS121828.</title>
        <authorList>
            <consortium name="The Broad Institute Genomics Platform"/>
            <person name="Cuomo C."/>
            <person name="de Hoog S."/>
            <person name="Gorbushina A."/>
            <person name="Stielow B."/>
            <person name="Teixiera M."/>
            <person name="Abouelleil A."/>
            <person name="Chapman S.B."/>
            <person name="Priest M."/>
            <person name="Young S.K."/>
            <person name="Wortman J."/>
            <person name="Nusbaum C."/>
            <person name="Birren B."/>
        </authorList>
    </citation>
    <scope>NUCLEOTIDE SEQUENCE [LARGE SCALE GENOMIC DNA]</scope>
    <source>
        <strain evidence="7 8">CBS 121828</strain>
    </source>
</reference>
<dbReference type="STRING" id="1016849.A0A0D1YQS0"/>
<dbReference type="InterPro" id="IPR003653">
    <property type="entry name" value="Peptidase_C48_C"/>
</dbReference>
<feature type="compositionally biased region" description="Polar residues" evidence="5">
    <location>
        <begin position="363"/>
        <end position="374"/>
    </location>
</feature>
<dbReference type="HOGENOM" id="CLU_015732_0_0_1"/>
<evidence type="ECO:0000256" key="2">
    <source>
        <dbReference type="ARBA" id="ARBA00022670"/>
    </source>
</evidence>
<feature type="region of interest" description="Disordered" evidence="5">
    <location>
        <begin position="276"/>
        <end position="410"/>
    </location>
</feature>
<dbReference type="Pfam" id="PF02902">
    <property type="entry name" value="Peptidase_C48"/>
    <property type="match status" value="1"/>
</dbReference>
<feature type="compositionally biased region" description="Polar residues" evidence="5">
    <location>
        <begin position="570"/>
        <end position="586"/>
    </location>
</feature>
<feature type="compositionally biased region" description="Basic residues" evidence="5">
    <location>
        <begin position="442"/>
        <end position="455"/>
    </location>
</feature>
<dbReference type="EMBL" id="KN846951">
    <property type="protein sequence ID" value="KIV85097.1"/>
    <property type="molecule type" value="Genomic_DNA"/>
</dbReference>
<evidence type="ECO:0000256" key="3">
    <source>
        <dbReference type="ARBA" id="ARBA00022801"/>
    </source>
</evidence>
<evidence type="ECO:0000256" key="1">
    <source>
        <dbReference type="ARBA" id="ARBA00005234"/>
    </source>
</evidence>
<feature type="compositionally biased region" description="Basic and acidic residues" evidence="5">
    <location>
        <begin position="548"/>
        <end position="560"/>
    </location>
</feature>
<dbReference type="SUPFAM" id="SSF54001">
    <property type="entry name" value="Cysteine proteinases"/>
    <property type="match status" value="1"/>
</dbReference>
<feature type="compositionally biased region" description="Basic residues" evidence="5">
    <location>
        <begin position="376"/>
        <end position="387"/>
    </location>
</feature>
<evidence type="ECO:0000256" key="5">
    <source>
        <dbReference type="SAM" id="MobiDB-lite"/>
    </source>
</evidence>
<feature type="region of interest" description="Disordered" evidence="5">
    <location>
        <begin position="176"/>
        <end position="249"/>
    </location>
</feature>
<feature type="region of interest" description="Disordered" evidence="5">
    <location>
        <begin position="537"/>
        <end position="689"/>
    </location>
</feature>
<proteinExistence type="inferred from homology"/>
<organism evidence="7 8">
    <name type="scientific">Exophiala sideris</name>
    <dbReference type="NCBI Taxonomy" id="1016849"/>
    <lineage>
        <taxon>Eukaryota</taxon>
        <taxon>Fungi</taxon>
        <taxon>Dikarya</taxon>
        <taxon>Ascomycota</taxon>
        <taxon>Pezizomycotina</taxon>
        <taxon>Eurotiomycetes</taxon>
        <taxon>Chaetothyriomycetidae</taxon>
        <taxon>Chaetothyriales</taxon>
        <taxon>Herpotrichiellaceae</taxon>
        <taxon>Exophiala</taxon>
    </lineage>
</organism>
<dbReference type="GO" id="GO:0016926">
    <property type="term" value="P:protein desumoylation"/>
    <property type="evidence" value="ECO:0007669"/>
    <property type="project" value="TreeGrafter"/>
</dbReference>
<dbReference type="AlphaFoldDB" id="A0A0D1YQS0"/>
<dbReference type="GO" id="GO:0006508">
    <property type="term" value="P:proteolysis"/>
    <property type="evidence" value="ECO:0007669"/>
    <property type="project" value="UniProtKB-KW"/>
</dbReference>
<evidence type="ECO:0000313" key="7">
    <source>
        <dbReference type="EMBL" id="KIV85097.1"/>
    </source>
</evidence>
<dbReference type="PANTHER" id="PTHR12606:SF141">
    <property type="entry name" value="GH15225P-RELATED"/>
    <property type="match status" value="1"/>
</dbReference>
<keyword evidence="3" id="KW-0378">Hydrolase</keyword>
<feature type="domain" description="Ubiquitin-like protease family profile" evidence="6">
    <location>
        <begin position="730"/>
        <end position="901"/>
    </location>
</feature>
<accession>A0A0D1YQS0</accession>
<protein>
    <recommendedName>
        <fullName evidence="6">Ubiquitin-like protease family profile domain-containing protein</fullName>
    </recommendedName>
</protein>
<dbReference type="GO" id="GO:0005634">
    <property type="term" value="C:nucleus"/>
    <property type="evidence" value="ECO:0007669"/>
    <property type="project" value="TreeGrafter"/>
</dbReference>
<keyword evidence="2" id="KW-0645">Protease</keyword>